<dbReference type="InterPro" id="IPR033871">
    <property type="entry name" value="LSm5"/>
</dbReference>
<keyword evidence="8 9" id="KW-0687">Ribonucleoprotein</keyword>
<evidence type="ECO:0000313" key="11">
    <source>
        <dbReference type="EMBL" id="ACF28661.1"/>
    </source>
</evidence>
<dbReference type="PROSITE" id="PS52002">
    <property type="entry name" value="SM"/>
    <property type="match status" value="1"/>
</dbReference>
<dbReference type="PANTHER" id="PTHR20971:SF0">
    <property type="entry name" value="U6 SNRNA-ASSOCIATED SM-LIKE PROTEIN LSM5"/>
    <property type="match status" value="1"/>
</dbReference>
<dbReference type="FunFam" id="2.30.30.100:FF:000041">
    <property type="entry name" value="U6 snRNA-associated Sm-like protein LSm5"/>
    <property type="match status" value="1"/>
</dbReference>
<dbReference type="SUPFAM" id="SSF50182">
    <property type="entry name" value="Sm-like ribonucleoproteins"/>
    <property type="match status" value="1"/>
</dbReference>
<dbReference type="GO" id="GO:0005681">
    <property type="term" value="C:spliceosomal complex"/>
    <property type="evidence" value="ECO:0007669"/>
    <property type="project" value="UniProtKB-KW"/>
</dbReference>
<dbReference type="PANTHER" id="PTHR20971">
    <property type="entry name" value="U6 SNRNA-ASSOCIATED PROTEIN"/>
    <property type="match status" value="1"/>
</dbReference>
<dbReference type="CDD" id="cd01732">
    <property type="entry name" value="LSm5"/>
    <property type="match status" value="1"/>
</dbReference>
<keyword evidence="5 9" id="KW-0694">RNA-binding</keyword>
<accession>B4ZFZ4</accession>
<sequence length="94" mass="10254">MASVSSGPSYLPLALIDKCIGSRIWVIMKGDKELVGTLRGFDDYVNMVLDDVREYTFTPEGKKVTQLESILLNGNNITMMVPGGDPEENDGKAS</sequence>
<dbReference type="AlphaFoldDB" id="B4ZFZ4"/>
<evidence type="ECO:0000256" key="6">
    <source>
        <dbReference type="ARBA" id="ARBA00023187"/>
    </source>
</evidence>
<evidence type="ECO:0000256" key="4">
    <source>
        <dbReference type="ARBA" id="ARBA00022728"/>
    </source>
</evidence>
<dbReference type="InterPro" id="IPR001163">
    <property type="entry name" value="Sm_dom_euk/arc"/>
</dbReference>
<gene>
    <name evidence="9" type="primary">LSM5</name>
</gene>
<comment type="similarity">
    <text evidence="2 9">Belongs to the snRNP Sm proteins family.</text>
</comment>
<evidence type="ECO:0000259" key="10">
    <source>
        <dbReference type="PROSITE" id="PS52002"/>
    </source>
</evidence>
<keyword evidence="3 9" id="KW-0507">mRNA processing</keyword>
<dbReference type="InterPro" id="IPR047575">
    <property type="entry name" value="Sm"/>
</dbReference>
<dbReference type="Gene3D" id="2.30.30.100">
    <property type="match status" value="1"/>
</dbReference>
<proteinExistence type="evidence at transcript level"/>
<keyword evidence="7 9" id="KW-0539">Nucleus</keyword>
<dbReference type="GO" id="GO:0046540">
    <property type="term" value="C:U4/U6 x U5 tri-snRNP complex"/>
    <property type="evidence" value="ECO:0007669"/>
    <property type="project" value="TreeGrafter"/>
</dbReference>
<dbReference type="Pfam" id="PF01423">
    <property type="entry name" value="LSM"/>
    <property type="match status" value="1"/>
</dbReference>
<keyword evidence="6 9" id="KW-0508">mRNA splicing</keyword>
<evidence type="ECO:0000256" key="5">
    <source>
        <dbReference type="ARBA" id="ARBA00022884"/>
    </source>
</evidence>
<dbReference type="EMBL" id="EU742814">
    <property type="protein sequence ID" value="ACF28661.1"/>
    <property type="molecule type" value="mRNA"/>
</dbReference>
<dbReference type="GO" id="GO:0003723">
    <property type="term" value="F:RNA binding"/>
    <property type="evidence" value="ECO:0007669"/>
    <property type="project" value="UniProtKB-KW"/>
</dbReference>
<evidence type="ECO:0000256" key="2">
    <source>
        <dbReference type="ARBA" id="ARBA00006850"/>
    </source>
</evidence>
<organism evidence="11">
    <name type="scientific">Amphidinium carterae</name>
    <name type="common">Dinoflagellate</name>
    <dbReference type="NCBI Taxonomy" id="2961"/>
    <lineage>
        <taxon>Eukaryota</taxon>
        <taxon>Sar</taxon>
        <taxon>Alveolata</taxon>
        <taxon>Dinophyceae</taxon>
        <taxon>Amphidiniales</taxon>
        <taxon>Amphidiniaceae</taxon>
        <taxon>Amphidinium</taxon>
    </lineage>
</organism>
<evidence type="ECO:0000256" key="3">
    <source>
        <dbReference type="ARBA" id="ARBA00022664"/>
    </source>
</evidence>
<keyword evidence="4 9" id="KW-0747">Spliceosome</keyword>
<dbReference type="InterPro" id="IPR010920">
    <property type="entry name" value="LSM_dom_sf"/>
</dbReference>
<comment type="subcellular location">
    <subcellularLocation>
        <location evidence="1 9">Nucleus</location>
    </subcellularLocation>
</comment>
<dbReference type="GO" id="GO:1990726">
    <property type="term" value="C:Lsm1-7-Pat1 complex"/>
    <property type="evidence" value="ECO:0007669"/>
    <property type="project" value="TreeGrafter"/>
</dbReference>
<comment type="subunit">
    <text evidence="9">LSm subunits form a heteromer with a doughnut shape.</text>
</comment>
<evidence type="ECO:0000256" key="1">
    <source>
        <dbReference type="ARBA" id="ARBA00004123"/>
    </source>
</evidence>
<protein>
    <recommendedName>
        <fullName evidence="9">U6 snRNA-associated Sm-like protein LSm5</fullName>
    </recommendedName>
</protein>
<dbReference type="GO" id="GO:0000398">
    <property type="term" value="P:mRNA splicing, via spliceosome"/>
    <property type="evidence" value="ECO:0007669"/>
    <property type="project" value="TreeGrafter"/>
</dbReference>
<reference evidence="11" key="1">
    <citation type="journal article" date="2008" name="PLoS ONE">
        <title>From stop to start: tandem gene arrangement, copy number and trans-splicing sites in the dinoflagellate Amphidinium carterae.</title>
        <authorList>
            <person name="Bachvaroff T.R."/>
            <person name="Place A.R."/>
        </authorList>
    </citation>
    <scope>NUCLEOTIDE SEQUENCE</scope>
    <source>
        <strain evidence="11">CCMP1314</strain>
    </source>
</reference>
<comment type="function">
    <text evidence="9">Plays a role in U6 snRNP assembly and function. Binds to the 3' end of U6 snRNA.</text>
</comment>
<dbReference type="GO" id="GO:0005688">
    <property type="term" value="C:U6 snRNP"/>
    <property type="evidence" value="ECO:0007669"/>
    <property type="project" value="TreeGrafter"/>
</dbReference>
<dbReference type="SMART" id="SM00651">
    <property type="entry name" value="Sm"/>
    <property type="match status" value="1"/>
</dbReference>
<evidence type="ECO:0000256" key="7">
    <source>
        <dbReference type="ARBA" id="ARBA00023242"/>
    </source>
</evidence>
<evidence type="ECO:0000256" key="8">
    <source>
        <dbReference type="ARBA" id="ARBA00023274"/>
    </source>
</evidence>
<evidence type="ECO:0000256" key="9">
    <source>
        <dbReference type="RuleBase" id="RU365055"/>
    </source>
</evidence>
<name>B4ZFZ4_AMPCA</name>
<feature type="domain" description="Sm" evidence="10">
    <location>
        <begin position="11"/>
        <end position="86"/>
    </location>
</feature>